<evidence type="ECO:0000256" key="8">
    <source>
        <dbReference type="ARBA" id="ARBA00023136"/>
    </source>
</evidence>
<dbReference type="InterPro" id="IPR036721">
    <property type="entry name" value="RCK_C_sf"/>
</dbReference>
<reference evidence="11" key="2">
    <citation type="submission" date="2024-02" db="EMBL/GenBank/DDBJ databases">
        <authorList>
            <consortium name="Clinical and Environmental Microbiology Branch: Whole genome sequencing antimicrobial resistance pathogens in the healthcare setting"/>
        </authorList>
    </citation>
    <scope>NUCLEOTIDE SEQUENCE</scope>
    <source>
        <strain evidence="11">2021DK-00143</strain>
    </source>
</reference>
<dbReference type="PATRIC" id="fig|61647.15.peg.734"/>
<feature type="transmembrane region" description="Helical" evidence="9">
    <location>
        <begin position="414"/>
        <end position="433"/>
    </location>
</feature>
<comment type="subcellular location">
    <subcellularLocation>
        <location evidence="1">Cell membrane</location>
        <topology evidence="1">Multi-pass membrane protein</topology>
    </subcellularLocation>
</comment>
<evidence type="ECO:0000256" key="4">
    <source>
        <dbReference type="ARBA" id="ARBA00022475"/>
    </source>
</evidence>
<dbReference type="Gene3D" id="3.30.70.1450">
    <property type="entry name" value="Regulator of K+ conductance, C-terminal domain"/>
    <property type="match status" value="1"/>
</dbReference>
<comment type="caution">
    <text evidence="12">The sequence shown here is derived from an EMBL/GenBank/DDBJ whole genome shotgun (WGS) entry which is preliminary data.</text>
</comment>
<dbReference type="NCBIfam" id="TIGR01625">
    <property type="entry name" value="YidE_YbjL_dupl"/>
    <property type="match status" value="1"/>
</dbReference>
<dbReference type="Pfam" id="PF02080">
    <property type="entry name" value="TrkA_C"/>
    <property type="match status" value="1"/>
</dbReference>
<sequence length="562" mass="59898">MEWLINTLRAYPEIAIFLSIGIGYWLGGKSFHGFSLGAVTSTLIAALIIGLVGVHISGTVKSTFFLMFLFAVGYGVGPQFVHGISKDGIPQAIFAVVVCILCLIFPVIGAKVAGYDLGSSTGLFAGSQTISAAMGLATDAIGRLHLAPDKTKAMEDAMPVAYAVTYIFGTVGSAIFLAIIGPRMLGINLEKSCKEYEATMSEGQETQEKGTAWHRYSIRAYQVDETSEIIGRSVATLELAQRENRLFISRIRRGKRIIDATPDEVIACGDIIAIEGSRAAILALIGQSQQEVEDPELIAVPVEGVDIFLTNKKWANVTLEQLAAEPFTHGVFLRGIKRGPLGVSIPVLPGTKLCRNDILTITGMTRDTKRFAGEVGKADRPGNAADVSFIGLAIFIGTMVGAVVINVAGIPLTLSTAGGSLIAGLVFGWWRSVRPTGGRIPEPTLWFMNSVGLNVFIAVVGLNAAHGFIEGLRTLGASLFLWGIFATLLPLVVSMYIGRYIFRFHPALLFGCIAGSRTTTAALGMICESAKSNVPALGYTVTYAVGNTLLTIWGMVIIMLLS</sequence>
<feature type="transmembrane region" description="Helical" evidence="9">
    <location>
        <begin position="160"/>
        <end position="181"/>
    </location>
</feature>
<feature type="transmembrane region" description="Helical" evidence="9">
    <location>
        <begin position="538"/>
        <end position="561"/>
    </location>
</feature>
<feature type="transmembrane region" description="Helical" evidence="9">
    <location>
        <begin position="6"/>
        <end position="27"/>
    </location>
</feature>
<feature type="transmembrane region" description="Helical" evidence="9">
    <location>
        <begin position="508"/>
        <end position="526"/>
    </location>
</feature>
<evidence type="ECO:0000256" key="1">
    <source>
        <dbReference type="ARBA" id="ARBA00004651"/>
    </source>
</evidence>
<keyword evidence="8 9" id="KW-0472">Membrane</keyword>
<dbReference type="eggNOG" id="COG2985">
    <property type="taxonomic scope" value="Bacteria"/>
</dbReference>
<dbReference type="AlphaFoldDB" id="A0A0J5L0B3"/>
<feature type="transmembrane region" description="Helical" evidence="9">
    <location>
        <begin position="93"/>
        <end position="113"/>
    </location>
</feature>
<evidence type="ECO:0000259" key="10">
    <source>
        <dbReference type="PROSITE" id="PS51202"/>
    </source>
</evidence>
<evidence type="ECO:0000256" key="5">
    <source>
        <dbReference type="ARBA" id="ARBA00022692"/>
    </source>
</evidence>
<evidence type="ECO:0000256" key="9">
    <source>
        <dbReference type="SAM" id="Phobius"/>
    </source>
</evidence>
<keyword evidence="13" id="KW-1185">Reference proteome</keyword>
<evidence type="ECO:0000313" key="13">
    <source>
        <dbReference type="Proteomes" id="UP000036196"/>
    </source>
</evidence>
<comment type="similarity">
    <text evidence="2">Belongs to the AAE transporter (TC 2.A.81) family.</text>
</comment>
<dbReference type="GO" id="GO:0008324">
    <property type="term" value="F:monoatomic cation transmembrane transporter activity"/>
    <property type="evidence" value="ECO:0007669"/>
    <property type="project" value="InterPro"/>
</dbReference>
<dbReference type="NCBIfam" id="TIGR03802">
    <property type="entry name" value="Asp_Ala_antiprt"/>
    <property type="match status" value="1"/>
</dbReference>
<keyword evidence="4" id="KW-1003">Cell membrane</keyword>
<dbReference type="SUPFAM" id="SSF116726">
    <property type="entry name" value="TrkA C-terminal domain-like"/>
    <property type="match status" value="2"/>
</dbReference>
<accession>A0A0J5L0B3</accession>
<keyword evidence="3" id="KW-0813">Transport</keyword>
<feature type="transmembrane region" description="Helical" evidence="9">
    <location>
        <begin position="62"/>
        <end position="81"/>
    </location>
</feature>
<name>A0A0J5L0B3_PLUGE</name>
<keyword evidence="5 9" id="KW-0812">Transmembrane</keyword>
<dbReference type="InterPro" id="IPR006512">
    <property type="entry name" value="YidE_YbjL"/>
</dbReference>
<reference evidence="12 13" key="1">
    <citation type="submission" date="2015-05" db="EMBL/GenBank/DDBJ databases">
        <title>Genome sequences of Pluralibacter gergoviae.</title>
        <authorList>
            <person name="Greninger A.L."/>
            <person name="Miller S."/>
        </authorList>
    </citation>
    <scope>NUCLEOTIDE SEQUENCE [LARGE SCALE GENOMIC DNA]</scope>
    <source>
        <strain evidence="12 13">JS81F13</strain>
    </source>
</reference>
<dbReference type="STRING" id="61647.LG71_16770"/>
<dbReference type="Proteomes" id="UP000036196">
    <property type="component" value="Unassembled WGS sequence"/>
</dbReference>
<organism evidence="12 13">
    <name type="scientific">Pluralibacter gergoviae</name>
    <name type="common">Enterobacter gergoviae</name>
    <dbReference type="NCBI Taxonomy" id="61647"/>
    <lineage>
        <taxon>Bacteria</taxon>
        <taxon>Pseudomonadati</taxon>
        <taxon>Pseudomonadota</taxon>
        <taxon>Gammaproteobacteria</taxon>
        <taxon>Enterobacterales</taxon>
        <taxon>Enterobacteriaceae</taxon>
        <taxon>Pluralibacter</taxon>
    </lineage>
</organism>
<gene>
    <name evidence="11" type="primary">aspT</name>
    <name evidence="12" type="ORF">ABW06_12935</name>
    <name evidence="11" type="ORF">QEG54_004717</name>
</gene>
<keyword evidence="7 9" id="KW-1133">Transmembrane helix</keyword>
<dbReference type="InterPro" id="IPR050144">
    <property type="entry name" value="AAE_transporter"/>
</dbReference>
<keyword evidence="6" id="KW-0677">Repeat</keyword>
<feature type="domain" description="RCK C-terminal" evidence="10">
    <location>
        <begin position="204"/>
        <end position="290"/>
    </location>
</feature>
<dbReference type="PANTHER" id="PTHR30445:SF9">
    <property type="match status" value="1"/>
</dbReference>
<dbReference type="EMBL" id="ABLOKC030000037">
    <property type="protein sequence ID" value="EML1473902.1"/>
    <property type="molecule type" value="Genomic_DNA"/>
</dbReference>
<dbReference type="Pfam" id="PF06826">
    <property type="entry name" value="Asp-Al_Ex"/>
    <property type="match status" value="2"/>
</dbReference>
<dbReference type="EMBL" id="LDZF01000012">
    <property type="protein sequence ID" value="KMK13208.1"/>
    <property type="molecule type" value="Genomic_DNA"/>
</dbReference>
<evidence type="ECO:0000313" key="12">
    <source>
        <dbReference type="EMBL" id="KMK13208.1"/>
    </source>
</evidence>
<dbReference type="InterPro" id="IPR006037">
    <property type="entry name" value="RCK_C"/>
</dbReference>
<feature type="transmembrane region" description="Helical" evidence="9">
    <location>
        <begin position="475"/>
        <end position="496"/>
    </location>
</feature>
<proteinExistence type="inferred from homology"/>
<dbReference type="GO" id="GO:0005886">
    <property type="term" value="C:plasma membrane"/>
    <property type="evidence" value="ECO:0007669"/>
    <property type="project" value="UniProtKB-SubCell"/>
</dbReference>
<dbReference type="InterPro" id="IPR022457">
    <property type="entry name" value="Asp_Ala_antiprt"/>
</dbReference>
<dbReference type="GO" id="GO:0006813">
    <property type="term" value="P:potassium ion transport"/>
    <property type="evidence" value="ECO:0007669"/>
    <property type="project" value="InterPro"/>
</dbReference>
<feature type="transmembrane region" description="Helical" evidence="9">
    <location>
        <begin position="445"/>
        <end position="469"/>
    </location>
</feature>
<evidence type="ECO:0000256" key="2">
    <source>
        <dbReference type="ARBA" id="ARBA00009854"/>
    </source>
</evidence>
<dbReference type="PANTHER" id="PTHR30445">
    <property type="entry name" value="K(+)_H(+) ANTIPORTER SUBUNIT KHTT"/>
    <property type="match status" value="1"/>
</dbReference>
<evidence type="ECO:0000256" key="6">
    <source>
        <dbReference type="ARBA" id="ARBA00022737"/>
    </source>
</evidence>
<evidence type="ECO:0000256" key="3">
    <source>
        <dbReference type="ARBA" id="ARBA00022448"/>
    </source>
</evidence>
<dbReference type="RefSeq" id="WP_048279151.1">
    <property type="nucleotide sequence ID" value="NZ_JBPAND010000001.1"/>
</dbReference>
<feature type="transmembrane region" description="Helical" evidence="9">
    <location>
        <begin position="387"/>
        <end position="408"/>
    </location>
</feature>
<feature type="transmembrane region" description="Helical" evidence="9">
    <location>
        <begin position="34"/>
        <end position="56"/>
    </location>
</feature>
<evidence type="ECO:0000256" key="7">
    <source>
        <dbReference type="ARBA" id="ARBA00022989"/>
    </source>
</evidence>
<evidence type="ECO:0000313" key="11">
    <source>
        <dbReference type="EMBL" id="EML1473902.1"/>
    </source>
</evidence>
<protein>
    <submittedName>
        <fullName evidence="11">Aspartate-alanine antiporter</fullName>
    </submittedName>
    <submittedName>
        <fullName evidence="12">Transporter</fullName>
    </submittedName>
</protein>
<dbReference type="PROSITE" id="PS51202">
    <property type="entry name" value="RCK_C"/>
    <property type="match status" value="1"/>
</dbReference>